<dbReference type="GO" id="GO:0030466">
    <property type="term" value="P:silent mating-type cassette heterochromatin formation"/>
    <property type="evidence" value="ECO:0007669"/>
    <property type="project" value="EnsemblFungi"/>
</dbReference>
<gene>
    <name evidence="10" type="ORF">AO440_003110</name>
</gene>
<dbReference type="AlphaFoldDB" id="A0A0W0E7E9"/>
<dbReference type="GO" id="GO:0031261">
    <property type="term" value="C:DNA replication preinitiation complex"/>
    <property type="evidence" value="ECO:0007669"/>
    <property type="project" value="EnsemblFungi"/>
</dbReference>
<keyword evidence="3" id="KW-0235">DNA replication</keyword>
<feature type="domain" description="Origin recognition complex subunit 5 C-terminal" evidence="8">
    <location>
        <begin position="321"/>
        <end position="467"/>
    </location>
</feature>
<evidence type="ECO:0000259" key="8">
    <source>
        <dbReference type="Pfam" id="PF14630"/>
    </source>
</evidence>
<dbReference type="Gene3D" id="1.10.8.60">
    <property type="match status" value="1"/>
</dbReference>
<evidence type="ECO:0000256" key="5">
    <source>
        <dbReference type="ARBA" id="ARBA00022840"/>
    </source>
</evidence>
<feature type="domain" description="ORC5 lid" evidence="9">
    <location>
        <begin position="238"/>
        <end position="292"/>
    </location>
</feature>
<dbReference type="InterPro" id="IPR027417">
    <property type="entry name" value="P-loop_NTPase"/>
</dbReference>
<keyword evidence="4" id="KW-0547">Nucleotide-binding</keyword>
<evidence type="ECO:0000256" key="4">
    <source>
        <dbReference type="ARBA" id="ARBA00022741"/>
    </source>
</evidence>
<organism evidence="10 11">
    <name type="scientific">Candida glabrata</name>
    <name type="common">Yeast</name>
    <name type="synonym">Torulopsis glabrata</name>
    <dbReference type="NCBI Taxonomy" id="5478"/>
    <lineage>
        <taxon>Eukaryota</taxon>
        <taxon>Fungi</taxon>
        <taxon>Dikarya</taxon>
        <taxon>Ascomycota</taxon>
        <taxon>Saccharomycotina</taxon>
        <taxon>Saccharomycetes</taxon>
        <taxon>Saccharomycetales</taxon>
        <taxon>Saccharomycetaceae</taxon>
        <taxon>Nakaseomyces</taxon>
    </lineage>
</organism>
<dbReference type="VEuPathDB" id="FungiDB:B1J91_J08008g"/>
<dbReference type="GO" id="GO:0003688">
    <property type="term" value="F:DNA replication origin binding"/>
    <property type="evidence" value="ECO:0007669"/>
    <property type="project" value="EnsemblFungi"/>
</dbReference>
<evidence type="ECO:0000256" key="2">
    <source>
        <dbReference type="ARBA" id="ARBA00006269"/>
    </source>
</evidence>
<proteinExistence type="inferred from homology"/>
<protein>
    <submittedName>
        <fullName evidence="10">Origin recognition complex subunit 5</fullName>
    </submittedName>
</protein>
<keyword evidence="6" id="KW-0539">Nucleus</keyword>
<dbReference type="InterPro" id="IPR020796">
    <property type="entry name" value="ORC5"/>
</dbReference>
<dbReference type="PANTHER" id="PTHR12705:SF0">
    <property type="entry name" value="ORIGIN RECOGNITION COMPLEX SUBUNIT 5"/>
    <property type="match status" value="1"/>
</dbReference>
<sequence>MSKSNLVVLFRDYQLELLDSLIDVDSTLTTPNLILQGYSGTGKTLTLRKVFELKPDIINVWLDPIEVVSWKPLFQAIARSTQQRLMQKYPGLQDKEYDPMAVEEPSFLVKYLIKLFSHYKELPEKIPLYIVYDGFDSLQDLDSQILYKLLKLHELLPNDNAIVMKSIYTVRDLNFVNRYSSNAIPMVVFPRYNLDEIIKILILTRAQELVGSSFLVMQLELLDECEYTNESLEKVAVNFIQLIVQAFHSYTGNDIYALNDLIDFKWPLYLKNLDKNNILDPLALYRANVRLFITTDDSLKNDFNDTYEDYSDTAMTQTYELSNISKYLLIAAYFCSYIETKFDIGIFSKRGSKAANSKRKKKEQNPRYLQPSFFYIERLLAIFQSIYPLEIEVPKGSLAALKVDDLMKSNVEVFQNLAELFSLKLITCSSSKNLDVLGNKIKWRVNIPWEIISEIASSVSFDISEYFSGVHD</sequence>
<dbReference type="GO" id="GO:0006270">
    <property type="term" value="P:DNA replication initiation"/>
    <property type="evidence" value="ECO:0007669"/>
    <property type="project" value="EnsemblFungi"/>
</dbReference>
<dbReference type="PANTHER" id="PTHR12705">
    <property type="entry name" value="ORIGIN RECOGNITION COMPLEX SUBUNIT 5"/>
    <property type="match status" value="1"/>
</dbReference>
<dbReference type="Pfam" id="PF21639">
    <property type="entry name" value="ORC5_lid"/>
    <property type="match status" value="1"/>
</dbReference>
<evidence type="ECO:0000256" key="6">
    <source>
        <dbReference type="ARBA" id="ARBA00023242"/>
    </source>
</evidence>
<comment type="subcellular location">
    <subcellularLocation>
        <location evidence="1">Nucleus</location>
    </subcellularLocation>
</comment>
<dbReference type="Gene3D" id="3.40.50.300">
    <property type="entry name" value="P-loop containing nucleotide triphosphate hydrolases"/>
    <property type="match status" value="1"/>
</dbReference>
<evidence type="ECO:0000256" key="1">
    <source>
        <dbReference type="ARBA" id="ARBA00004123"/>
    </source>
</evidence>
<dbReference type="Pfam" id="PF13191">
    <property type="entry name" value="AAA_16"/>
    <property type="match status" value="1"/>
</dbReference>
<dbReference type="GO" id="GO:0006267">
    <property type="term" value="P:pre-replicative complex assembly involved in nuclear cell cycle DNA replication"/>
    <property type="evidence" value="ECO:0007669"/>
    <property type="project" value="EnsemblFungi"/>
</dbReference>
<dbReference type="VEuPathDB" id="FungiDB:GW608_J07909"/>
<dbReference type="InterPro" id="IPR048866">
    <property type="entry name" value="ORC5_lid"/>
</dbReference>
<dbReference type="GO" id="GO:0005664">
    <property type="term" value="C:nuclear origin of replication recognition complex"/>
    <property type="evidence" value="ECO:0007669"/>
    <property type="project" value="EnsemblFungi"/>
</dbReference>
<evidence type="ECO:0000313" key="11">
    <source>
        <dbReference type="Proteomes" id="UP000054886"/>
    </source>
</evidence>
<dbReference type="SUPFAM" id="SSF52540">
    <property type="entry name" value="P-loop containing nucleoside triphosphate hydrolases"/>
    <property type="match status" value="1"/>
</dbReference>
<comment type="caution">
    <text evidence="10">The sequence shown here is derived from an EMBL/GenBank/DDBJ whole genome shotgun (WGS) entry which is preliminary data.</text>
</comment>
<name>A0A0W0E7E9_CANGB</name>
<dbReference type="InterPro" id="IPR047088">
    <property type="entry name" value="ORC5_C"/>
</dbReference>
<dbReference type="VEuPathDB" id="FungiDB:GWK60_J07865"/>
<dbReference type="GO" id="GO:0005656">
    <property type="term" value="C:nuclear pre-replicative complex"/>
    <property type="evidence" value="ECO:0007669"/>
    <property type="project" value="EnsemblFungi"/>
</dbReference>
<dbReference type="GO" id="GO:0005524">
    <property type="term" value="F:ATP binding"/>
    <property type="evidence" value="ECO:0007669"/>
    <property type="project" value="EnsemblFungi"/>
</dbReference>
<keyword evidence="5" id="KW-0067">ATP-binding</keyword>
<dbReference type="Pfam" id="PF14630">
    <property type="entry name" value="ORC5_C"/>
    <property type="match status" value="1"/>
</dbReference>
<evidence type="ECO:0000313" key="10">
    <source>
        <dbReference type="EMBL" id="KTB11208.1"/>
    </source>
</evidence>
<reference evidence="10 11" key="1">
    <citation type="submission" date="2015-10" db="EMBL/GenBank/DDBJ databases">
        <title>Draft genomes sequences of Candida glabrata isolates 1A, 1B, 2A, 2B, 3A and 3B.</title>
        <authorList>
            <person name="Haavelsrud O.E."/>
            <person name="Gaustad P."/>
        </authorList>
    </citation>
    <scope>NUCLEOTIDE SEQUENCE [LARGE SCALE GENOMIC DNA]</scope>
    <source>
        <strain evidence="10">910700640</strain>
    </source>
</reference>
<comment type="similarity">
    <text evidence="2">Belongs to the ORC5 family.</text>
</comment>
<dbReference type="PhylomeDB" id="A0A0W0E7E9"/>
<dbReference type="OMA" id="AYICSYL"/>
<dbReference type="VEuPathDB" id="FungiDB:CAGL0J08008g"/>
<feature type="domain" description="Orc1-like AAA ATPase" evidence="7">
    <location>
        <begin position="9"/>
        <end position="155"/>
    </location>
</feature>
<dbReference type="Proteomes" id="UP000054886">
    <property type="component" value="Unassembled WGS sequence"/>
</dbReference>
<evidence type="ECO:0000259" key="7">
    <source>
        <dbReference type="Pfam" id="PF13191"/>
    </source>
</evidence>
<dbReference type="InterPro" id="IPR041664">
    <property type="entry name" value="AAA_16"/>
</dbReference>
<accession>A0A0W0E7E9</accession>
<evidence type="ECO:0000259" key="9">
    <source>
        <dbReference type="Pfam" id="PF21639"/>
    </source>
</evidence>
<evidence type="ECO:0000256" key="3">
    <source>
        <dbReference type="ARBA" id="ARBA00022705"/>
    </source>
</evidence>
<dbReference type="VEuPathDB" id="FungiDB:GVI51_J07887"/>
<dbReference type="EMBL" id="LLZZ01000043">
    <property type="protein sequence ID" value="KTB11208.1"/>
    <property type="molecule type" value="Genomic_DNA"/>
</dbReference>